<dbReference type="RefSeq" id="WP_170227564.1">
    <property type="nucleotide sequence ID" value="NZ_BKAI01000006.1"/>
</dbReference>
<dbReference type="Proteomes" id="UP000199580">
    <property type="component" value="Unassembled WGS sequence"/>
</dbReference>
<dbReference type="STRING" id="1128970.SAMN04487935_2523"/>
<feature type="compositionally biased region" description="Acidic residues" evidence="1">
    <location>
        <begin position="105"/>
        <end position="145"/>
    </location>
</feature>
<accession>A0A1G8YY63</accession>
<keyword evidence="3" id="KW-1185">Reference proteome</keyword>
<feature type="region of interest" description="Disordered" evidence="1">
    <location>
        <begin position="98"/>
        <end position="149"/>
    </location>
</feature>
<sequence>MNKMYPFNFSNGKNKAMVFVAMFAMIVAIFSCNKSDDTIVANNATPDSIIGTWKLVEEYRNDQLVTLNDCSLQENYIFGSDQFTHEIYGMSGKTLDNTLNQKGGDDDDDDSASDDSDDEGDDESDDNGSDEGSDEGTDEGTDDDGGNTGGVCALSQTVIGYWLNANGVYSFNANNTTESKTIHFTDAANKFYFEVSETANGTTVTRKYVFQRQ</sequence>
<evidence type="ECO:0008006" key="4">
    <source>
        <dbReference type="Google" id="ProtNLM"/>
    </source>
</evidence>
<protein>
    <recommendedName>
        <fullName evidence="4">Lipocalin-like domain-containing protein</fullName>
    </recommendedName>
</protein>
<evidence type="ECO:0000313" key="3">
    <source>
        <dbReference type="Proteomes" id="UP000199580"/>
    </source>
</evidence>
<gene>
    <name evidence="2" type="ORF">SAMN04487935_2523</name>
</gene>
<dbReference type="AlphaFoldDB" id="A0A1G8YY63"/>
<reference evidence="2 3" key="1">
    <citation type="submission" date="2016-10" db="EMBL/GenBank/DDBJ databases">
        <authorList>
            <person name="de Groot N.N."/>
        </authorList>
    </citation>
    <scope>NUCLEOTIDE SEQUENCE [LARGE SCALE GENOMIC DNA]</scope>
    <source>
        <strain evidence="2 3">CGMCC 1.10076</strain>
    </source>
</reference>
<name>A0A1G8YY63_9FLAO</name>
<dbReference type="EMBL" id="FNEZ01000003">
    <property type="protein sequence ID" value="SDK07723.1"/>
    <property type="molecule type" value="Genomic_DNA"/>
</dbReference>
<evidence type="ECO:0000313" key="2">
    <source>
        <dbReference type="EMBL" id="SDK07723.1"/>
    </source>
</evidence>
<organism evidence="2 3">
    <name type="scientific">Flavobacterium noncentrifugens</name>
    <dbReference type="NCBI Taxonomy" id="1128970"/>
    <lineage>
        <taxon>Bacteria</taxon>
        <taxon>Pseudomonadati</taxon>
        <taxon>Bacteroidota</taxon>
        <taxon>Flavobacteriia</taxon>
        <taxon>Flavobacteriales</taxon>
        <taxon>Flavobacteriaceae</taxon>
        <taxon>Flavobacterium</taxon>
    </lineage>
</organism>
<dbReference type="PROSITE" id="PS51257">
    <property type="entry name" value="PROKAR_LIPOPROTEIN"/>
    <property type="match status" value="1"/>
</dbReference>
<evidence type="ECO:0000256" key="1">
    <source>
        <dbReference type="SAM" id="MobiDB-lite"/>
    </source>
</evidence>
<proteinExistence type="predicted"/>